<proteinExistence type="predicted"/>
<reference evidence="3 4" key="1">
    <citation type="submission" date="2020-08" db="EMBL/GenBank/DDBJ databases">
        <title>Genome public.</title>
        <authorList>
            <person name="Liu C."/>
            <person name="Sun Q."/>
        </authorList>
    </citation>
    <scope>NUCLEOTIDE SEQUENCE [LARGE SCALE GENOMIC DNA]</scope>
    <source>
        <strain evidence="3 4">BX2</strain>
    </source>
</reference>
<evidence type="ECO:0000313" key="4">
    <source>
        <dbReference type="Proteomes" id="UP000644010"/>
    </source>
</evidence>
<feature type="domain" description="N-terminal" evidence="1">
    <location>
        <begin position="19"/>
        <end position="168"/>
    </location>
</feature>
<dbReference type="Pfam" id="PF08401">
    <property type="entry name" value="ArdcN"/>
    <property type="match status" value="1"/>
</dbReference>
<protein>
    <submittedName>
        <fullName evidence="3">DUF1738 domain-containing protein</fullName>
    </submittedName>
</protein>
<sequence>MTYKKKYNADGPSAEDRALDRFAELMIEKINNLQSDWKKPWFTEGTMKWPKNLSGRDYNGMNSLMLMLYAEKQGYKLPVYCTFDRVIGLNYQKDKQGNRTALKDENGEPLPQVSVKKGEKSFPVFITTFTVVDKDTKAKIKYDDYKKLSDGEKQRYSVYPKMQVYSVFNVDQTNMKEARPELYAKIEEESQLVKPELNGESFSFPAVDKMIEDNGWVCPIELQHQDRAYYSILNDRIVMPEKAQFVDGESFVSVLFHEMTHSTGSESRLNRIKPSAFGSEEYAREELVAELGSALVAQRYGISKNVKDESAAYLKSWLNSLKESPDFIKTTLLDVKRASGMIIEQLDKITQQIDNENSVQQNVTEKSGESKDRRNFYVSVAYLQNADDTQLLDRLHENGDYDRLLQEAKEYDQGDAIDLEHTFQSPIQNRGDDLLDEDDYYAVVYNNSVGGTYEIMRKVPEQEVRCMIERYGLPNNASKDVKVVAKNMIAEQFVEMTAKRMPIFEMDNGNVLQVQYNKETDHLDVGTVTNIGLAVKHSFAYDHSFSLDANLQGVHEQLSEMSEYQHEKADIGDVDNDGIMDEVTRDEKLLAEEVEEEVYCRRGR</sequence>
<dbReference type="EMBL" id="JACOOI010000002">
    <property type="protein sequence ID" value="MBC5641865.1"/>
    <property type="molecule type" value="Genomic_DNA"/>
</dbReference>
<evidence type="ECO:0000313" key="3">
    <source>
        <dbReference type="EMBL" id="MBC5641865.1"/>
    </source>
</evidence>
<feature type="domain" description="Polyvalent protein metallopeptidase" evidence="2">
    <location>
        <begin position="220"/>
        <end position="328"/>
    </location>
</feature>
<gene>
    <name evidence="3" type="ORF">H8S77_03025</name>
</gene>
<evidence type="ECO:0000259" key="1">
    <source>
        <dbReference type="Pfam" id="PF08401"/>
    </source>
</evidence>
<dbReference type="Pfam" id="PF18818">
    <property type="entry name" value="MPTase-PolyVal"/>
    <property type="match status" value="1"/>
</dbReference>
<dbReference type="Proteomes" id="UP000644010">
    <property type="component" value="Unassembled WGS sequence"/>
</dbReference>
<dbReference type="InterPro" id="IPR041459">
    <property type="entry name" value="MPTase-PolyVal"/>
</dbReference>
<keyword evidence="4" id="KW-1185">Reference proteome</keyword>
<dbReference type="RefSeq" id="WP_186958247.1">
    <property type="nucleotide sequence ID" value="NZ_JACOOI010000002.1"/>
</dbReference>
<accession>A0ABR7DWG6</accession>
<evidence type="ECO:0000259" key="2">
    <source>
        <dbReference type="Pfam" id="PF18818"/>
    </source>
</evidence>
<name>A0ABR7DWG6_9BACT</name>
<comment type="caution">
    <text evidence="3">The sequence shown here is derived from an EMBL/GenBank/DDBJ whole genome shotgun (WGS) entry which is preliminary data.</text>
</comment>
<organism evidence="3 4">
    <name type="scientific">Parabacteroides segnis</name>
    <dbReference type="NCBI Taxonomy" id="2763058"/>
    <lineage>
        <taxon>Bacteria</taxon>
        <taxon>Pseudomonadati</taxon>
        <taxon>Bacteroidota</taxon>
        <taxon>Bacteroidia</taxon>
        <taxon>Bacteroidales</taxon>
        <taxon>Tannerellaceae</taxon>
        <taxon>Parabacteroides</taxon>
    </lineage>
</organism>
<dbReference type="InterPro" id="IPR013610">
    <property type="entry name" value="ArdC_N"/>
</dbReference>